<keyword evidence="2 6" id="KW-0479">Metal-binding</keyword>
<comment type="cofactor">
    <cofactor evidence="6">
        <name>Mg(2+)</name>
        <dbReference type="ChEBI" id="CHEBI:18420"/>
    </cofactor>
    <cofactor evidence="6">
        <name>Mn(2+)</name>
        <dbReference type="ChEBI" id="CHEBI:29035"/>
    </cofactor>
    <text evidence="6">Probably binds two magnesium or manganese ions per subunit.</text>
</comment>
<feature type="domain" description="Endonuclease/exonuclease/phosphatase" evidence="8">
    <location>
        <begin position="34"/>
        <end position="268"/>
    </location>
</feature>
<dbReference type="InterPro" id="IPR037493">
    <property type="entry name" value="ExoIII-like"/>
</dbReference>
<gene>
    <name evidence="9" type="primary">xth</name>
    <name evidence="9" type="ORF">GLX28_19895</name>
</gene>
<comment type="caution">
    <text evidence="9">The sequence shown here is derived from an EMBL/GenBank/DDBJ whole genome shotgun (WGS) entry which is preliminary data.</text>
</comment>
<dbReference type="PROSITE" id="PS51435">
    <property type="entry name" value="AP_NUCLEASE_F1_4"/>
    <property type="match status" value="1"/>
</dbReference>
<evidence type="ECO:0000313" key="10">
    <source>
        <dbReference type="Proteomes" id="UP000430519"/>
    </source>
</evidence>
<dbReference type="EMBL" id="WVHK01000145">
    <property type="protein sequence ID" value="MXV21889.1"/>
    <property type="molecule type" value="Genomic_DNA"/>
</dbReference>
<dbReference type="InterPro" id="IPR036691">
    <property type="entry name" value="Endo/exonu/phosph_ase_sf"/>
</dbReference>
<dbReference type="SUPFAM" id="SSF56219">
    <property type="entry name" value="DNase I-like"/>
    <property type="match status" value="1"/>
</dbReference>
<feature type="site" description="Transition state stabilizer" evidence="7">
    <location>
        <position position="176"/>
    </location>
</feature>
<reference evidence="9 10" key="1">
    <citation type="submission" date="2019-11" db="EMBL/GenBank/DDBJ databases">
        <title>Genome sequence of Deinococcus xianganensis Y35, AI-2 producing algicidal bacterium, isolated from lake water.</title>
        <authorList>
            <person name="Li Y."/>
        </authorList>
    </citation>
    <scope>NUCLEOTIDE SEQUENCE [LARGE SCALE GENOMIC DNA]</scope>
    <source>
        <strain evidence="9 10">Y35</strain>
    </source>
</reference>
<dbReference type="PANTHER" id="PTHR43250">
    <property type="entry name" value="EXODEOXYRIBONUCLEASE III"/>
    <property type="match status" value="1"/>
</dbReference>
<dbReference type="NCBIfam" id="TIGR00195">
    <property type="entry name" value="exoDNase_III"/>
    <property type="match status" value="1"/>
</dbReference>
<evidence type="ECO:0000259" key="8">
    <source>
        <dbReference type="Pfam" id="PF03372"/>
    </source>
</evidence>
<feature type="site" description="Interaction with DNA substrate" evidence="7">
    <location>
        <position position="268"/>
    </location>
</feature>
<evidence type="ECO:0000256" key="4">
    <source>
        <dbReference type="ARBA" id="ARBA00022842"/>
    </source>
</evidence>
<protein>
    <submittedName>
        <fullName evidence="9">Exodeoxyribonuclease III</fullName>
        <ecNumber evidence="9">3.1.11.2</ecNumber>
    </submittedName>
</protein>
<feature type="active site" evidence="5">
    <location>
        <position position="134"/>
    </location>
</feature>
<accession>A0A6I4YHM8</accession>
<dbReference type="Proteomes" id="UP000430519">
    <property type="component" value="Unassembled WGS sequence"/>
</dbReference>
<dbReference type="NCBIfam" id="TIGR00633">
    <property type="entry name" value="xth"/>
    <property type="match status" value="1"/>
</dbReference>
<feature type="binding site" evidence="6">
    <location>
        <position position="64"/>
    </location>
    <ligand>
        <name>Mg(2+)</name>
        <dbReference type="ChEBI" id="CHEBI:18420"/>
        <label>1</label>
    </ligand>
</feature>
<evidence type="ECO:0000256" key="6">
    <source>
        <dbReference type="PIRSR" id="PIRSR604808-2"/>
    </source>
</evidence>
<dbReference type="GO" id="GO:0006281">
    <property type="term" value="P:DNA repair"/>
    <property type="evidence" value="ECO:0007669"/>
    <property type="project" value="InterPro"/>
</dbReference>
<evidence type="ECO:0000256" key="3">
    <source>
        <dbReference type="ARBA" id="ARBA00022801"/>
    </source>
</evidence>
<proteinExistence type="inferred from homology"/>
<feature type="binding site" evidence="6">
    <location>
        <position position="268"/>
    </location>
    <ligand>
        <name>Mg(2+)</name>
        <dbReference type="ChEBI" id="CHEBI:18420"/>
        <label>1</label>
    </ligand>
</feature>
<dbReference type="AlphaFoldDB" id="A0A6I4YHM8"/>
<dbReference type="Gene3D" id="3.60.10.10">
    <property type="entry name" value="Endonuclease/exonuclease/phosphatase"/>
    <property type="match status" value="1"/>
</dbReference>
<dbReference type="InterPro" id="IPR005135">
    <property type="entry name" value="Endo/exonuclease/phosphatase"/>
</dbReference>
<sequence>MCPVARGSGTAPGWGSGPFTLGWGVMTDGLKVTTLNVNGLRSALRKGLRDWAAREQPDVLLLQEVRADPMPDALADLGYAGAWFPAQKAGYSGVAVLSRRPLSDVRVGAQHAELDAEGRVLSAVVDGVRFVSVYLPSGSSGPDRQGFKDRTLLDFQAWTDALLAEGQPVVIGGDYNIAHRQVDLKNWRSNQKNSGFLPHEREWMTAHLASGLTDTHRACLGEAAEYTWWSNRANAYANNVGWRIDYLLAAGVTVQEVRVDREARLSDHAPLSGVIRPGGPLGEG</sequence>
<feature type="active site" description="Proton donor/acceptor" evidence="5">
    <location>
        <position position="174"/>
    </location>
</feature>
<evidence type="ECO:0000256" key="1">
    <source>
        <dbReference type="ARBA" id="ARBA00007092"/>
    </source>
</evidence>
<keyword evidence="3 9" id="KW-0378">Hydrolase</keyword>
<evidence type="ECO:0000256" key="5">
    <source>
        <dbReference type="PIRSR" id="PIRSR604808-1"/>
    </source>
</evidence>
<organism evidence="9 10">
    <name type="scientific">Deinococcus xianganensis</name>
    <dbReference type="NCBI Taxonomy" id="1507289"/>
    <lineage>
        <taxon>Bacteria</taxon>
        <taxon>Thermotogati</taxon>
        <taxon>Deinococcota</taxon>
        <taxon>Deinococci</taxon>
        <taxon>Deinococcales</taxon>
        <taxon>Deinococcaceae</taxon>
        <taxon>Deinococcus</taxon>
    </lineage>
</organism>
<feature type="binding site" evidence="6">
    <location>
        <position position="267"/>
    </location>
    <ligand>
        <name>Mg(2+)</name>
        <dbReference type="ChEBI" id="CHEBI:18420"/>
        <label>1</label>
    </ligand>
</feature>
<evidence type="ECO:0000313" key="9">
    <source>
        <dbReference type="EMBL" id="MXV21889.1"/>
    </source>
</evidence>
<dbReference type="InterPro" id="IPR004808">
    <property type="entry name" value="AP_endonuc_1"/>
</dbReference>
<evidence type="ECO:0000256" key="2">
    <source>
        <dbReference type="ARBA" id="ARBA00022723"/>
    </source>
</evidence>
<dbReference type="Pfam" id="PF03372">
    <property type="entry name" value="Exo_endo_phos"/>
    <property type="match status" value="1"/>
</dbReference>
<feature type="active site" description="Proton acceptor" evidence="5">
    <location>
        <position position="268"/>
    </location>
</feature>
<feature type="binding site" evidence="6">
    <location>
        <position position="36"/>
    </location>
    <ligand>
        <name>Mg(2+)</name>
        <dbReference type="ChEBI" id="CHEBI:18420"/>
        <label>1</label>
    </ligand>
</feature>
<name>A0A6I4YHM8_9DEIO</name>
<feature type="binding site" evidence="6">
    <location>
        <position position="176"/>
    </location>
    <ligand>
        <name>Mg(2+)</name>
        <dbReference type="ChEBI" id="CHEBI:18420"/>
        <label>1</label>
    </ligand>
</feature>
<comment type="similarity">
    <text evidence="1">Belongs to the DNA repair enzymes AP/ExoA family.</text>
</comment>
<feature type="site" description="Important for catalytic activity" evidence="7">
    <location>
        <position position="245"/>
    </location>
</feature>
<dbReference type="EC" id="3.1.11.2" evidence="9"/>
<dbReference type="PANTHER" id="PTHR43250:SF2">
    <property type="entry name" value="EXODEOXYRIBONUCLEASE III"/>
    <property type="match status" value="1"/>
</dbReference>
<evidence type="ECO:0000256" key="7">
    <source>
        <dbReference type="PIRSR" id="PIRSR604808-3"/>
    </source>
</evidence>
<feature type="binding site" evidence="6">
    <location>
        <position position="174"/>
    </location>
    <ligand>
        <name>Mg(2+)</name>
        <dbReference type="ChEBI" id="CHEBI:18420"/>
        <label>1</label>
    </ligand>
</feature>
<dbReference type="GO" id="GO:0046872">
    <property type="term" value="F:metal ion binding"/>
    <property type="evidence" value="ECO:0007669"/>
    <property type="project" value="UniProtKB-KW"/>
</dbReference>
<keyword evidence="6" id="KW-0464">Manganese</keyword>
<keyword evidence="4 6" id="KW-0460">Magnesium</keyword>
<keyword evidence="10" id="KW-1185">Reference proteome</keyword>
<dbReference type="GO" id="GO:0008311">
    <property type="term" value="F:double-stranded DNA 3'-5' DNA exonuclease activity"/>
    <property type="evidence" value="ECO:0007669"/>
    <property type="project" value="UniProtKB-EC"/>
</dbReference>